<proteinExistence type="inferred from homology"/>
<comment type="catalytic activity">
    <reaction evidence="1 7">
        <text>dTDP-4-dehydro-6-deoxy-alpha-D-glucose = dTDP-4-dehydro-beta-L-rhamnose</text>
        <dbReference type="Rhea" id="RHEA:16969"/>
        <dbReference type="ChEBI" id="CHEBI:57649"/>
        <dbReference type="ChEBI" id="CHEBI:62830"/>
        <dbReference type="EC" id="5.1.3.13"/>
    </reaction>
</comment>
<dbReference type="GO" id="GO:0005829">
    <property type="term" value="C:cytosol"/>
    <property type="evidence" value="ECO:0007669"/>
    <property type="project" value="TreeGrafter"/>
</dbReference>
<sequence length="182" mass="21125">MNYIQTEIDGVWLIEPKVFSDSRGYFMESFKKEEFEKHIGKVDFIQDNESKSSFGVLRGLHYQTGEYSQAKLVRVIKGEVLDVAVDLRQSSSTFGKYVSVLLTEDNKRQFFIPRGFAHGFLVLSEEVIFTYKVDNIYNPQAERSILYCDNALGIDWPIADFQIITSEKDRQAKIFQEAEYFV</sequence>
<evidence type="ECO:0000313" key="8">
    <source>
        <dbReference type="EMBL" id="EIY61197.1"/>
    </source>
</evidence>
<comment type="subunit">
    <text evidence="7">Homodimer.</text>
</comment>
<comment type="similarity">
    <text evidence="7">Belongs to the dTDP-4-dehydrorhamnose 3,5-epimerase family.</text>
</comment>
<organism evidence="8 9">
    <name type="scientific">Bacteroides salyersiae CL02T12C01</name>
    <dbReference type="NCBI Taxonomy" id="997887"/>
    <lineage>
        <taxon>Bacteria</taxon>
        <taxon>Pseudomonadati</taxon>
        <taxon>Bacteroidota</taxon>
        <taxon>Bacteroidia</taxon>
        <taxon>Bacteroidales</taxon>
        <taxon>Bacteroidaceae</taxon>
        <taxon>Bacteroides</taxon>
    </lineage>
</organism>
<evidence type="ECO:0000313" key="9">
    <source>
        <dbReference type="Proteomes" id="UP000005150"/>
    </source>
</evidence>
<name>I8YFQ3_9BACE</name>
<dbReference type="GO" id="GO:0008830">
    <property type="term" value="F:dTDP-4-dehydrorhamnose 3,5-epimerase activity"/>
    <property type="evidence" value="ECO:0007669"/>
    <property type="project" value="UniProtKB-UniRule"/>
</dbReference>
<keyword evidence="9" id="KW-1185">Reference proteome</keyword>
<dbReference type="OrthoDB" id="9800680at2"/>
<protein>
    <recommendedName>
        <fullName evidence="4 7">dTDP-4-dehydrorhamnose 3,5-epimerase</fullName>
        <ecNumber evidence="3 7">5.1.3.13</ecNumber>
    </recommendedName>
    <alternativeName>
        <fullName evidence="7">Thymidine diphospho-4-keto-rhamnose 3,5-epimerase</fullName>
    </alternativeName>
</protein>
<keyword evidence="7" id="KW-0413">Isomerase</keyword>
<dbReference type="AlphaFoldDB" id="I8YFQ3"/>
<gene>
    <name evidence="8" type="ORF">HMPREF1071_03068</name>
</gene>
<dbReference type="PANTHER" id="PTHR21047:SF2">
    <property type="entry name" value="THYMIDINE DIPHOSPHO-4-KETO-RHAMNOSE 3,5-EPIMERASE"/>
    <property type="match status" value="1"/>
</dbReference>
<dbReference type="RefSeq" id="WP_007481039.1">
    <property type="nucleotide sequence ID" value="NZ_JH724308.1"/>
</dbReference>
<dbReference type="GO" id="GO:0019305">
    <property type="term" value="P:dTDP-rhamnose biosynthetic process"/>
    <property type="evidence" value="ECO:0007669"/>
    <property type="project" value="UniProtKB-UniRule"/>
</dbReference>
<dbReference type="Gene3D" id="2.60.120.10">
    <property type="entry name" value="Jelly Rolls"/>
    <property type="match status" value="1"/>
</dbReference>
<dbReference type="InterPro" id="IPR000888">
    <property type="entry name" value="RmlC-like"/>
</dbReference>
<dbReference type="InterPro" id="IPR011051">
    <property type="entry name" value="RmlC_Cupin_sf"/>
</dbReference>
<feature type="site" description="Participates in a stacking interaction with the thymidine ring of dTDP-4-oxo-6-deoxyglucose" evidence="6">
    <location>
        <position position="137"/>
    </location>
</feature>
<dbReference type="EC" id="5.1.3.13" evidence="3 7"/>
<dbReference type="CDD" id="cd00438">
    <property type="entry name" value="cupin_RmlC"/>
    <property type="match status" value="1"/>
</dbReference>
<evidence type="ECO:0000256" key="7">
    <source>
        <dbReference type="RuleBase" id="RU364069"/>
    </source>
</evidence>
<evidence type="ECO:0000256" key="4">
    <source>
        <dbReference type="ARBA" id="ARBA00019595"/>
    </source>
</evidence>
<evidence type="ECO:0000256" key="5">
    <source>
        <dbReference type="PIRSR" id="PIRSR600888-1"/>
    </source>
</evidence>
<comment type="caution">
    <text evidence="8">The sequence shown here is derived from an EMBL/GenBank/DDBJ whole genome shotgun (WGS) entry which is preliminary data.</text>
</comment>
<feature type="active site" description="Proton donor" evidence="5">
    <location>
        <position position="131"/>
    </location>
</feature>
<comment type="function">
    <text evidence="2 7">Catalyzes the epimerization of the C3' and C5'positions of dTDP-6-deoxy-D-xylo-4-hexulose, forming dTDP-6-deoxy-L-lyxo-4-hexulose.</text>
</comment>
<comment type="pathway">
    <text evidence="7">Carbohydrate biosynthesis; dTDP-L-rhamnose biosynthesis.</text>
</comment>
<accession>I8YFQ3</accession>
<dbReference type="NCBIfam" id="TIGR01221">
    <property type="entry name" value="rmlC"/>
    <property type="match status" value="1"/>
</dbReference>
<evidence type="ECO:0000256" key="3">
    <source>
        <dbReference type="ARBA" id="ARBA00012098"/>
    </source>
</evidence>
<dbReference type="SUPFAM" id="SSF51182">
    <property type="entry name" value="RmlC-like cupins"/>
    <property type="match status" value="1"/>
</dbReference>
<dbReference type="PANTHER" id="PTHR21047">
    <property type="entry name" value="DTDP-6-DEOXY-D-GLUCOSE-3,5 EPIMERASE"/>
    <property type="match status" value="1"/>
</dbReference>
<evidence type="ECO:0000256" key="1">
    <source>
        <dbReference type="ARBA" id="ARBA00001298"/>
    </source>
</evidence>
<dbReference type="HOGENOM" id="CLU_090940_1_1_10"/>
<reference evidence="8 9" key="1">
    <citation type="submission" date="2012-02" db="EMBL/GenBank/DDBJ databases">
        <title>The Genome Sequence of Bacteroides salyersiae CL02T12C01.</title>
        <authorList>
            <consortium name="The Broad Institute Genome Sequencing Platform"/>
            <person name="Earl A."/>
            <person name="Ward D."/>
            <person name="Feldgarden M."/>
            <person name="Gevers D."/>
            <person name="Zitomersky N.L."/>
            <person name="Coyne M.J."/>
            <person name="Comstock L.E."/>
            <person name="Young S.K."/>
            <person name="Zeng Q."/>
            <person name="Gargeya S."/>
            <person name="Fitzgerald M."/>
            <person name="Haas B."/>
            <person name="Abouelleil A."/>
            <person name="Alvarado L."/>
            <person name="Arachchi H.M."/>
            <person name="Berlin A."/>
            <person name="Chapman S.B."/>
            <person name="Gearin G."/>
            <person name="Goldberg J."/>
            <person name="Griggs A."/>
            <person name="Gujja S."/>
            <person name="Hansen M."/>
            <person name="Heiman D."/>
            <person name="Howarth C."/>
            <person name="Larimer J."/>
            <person name="Lui A."/>
            <person name="MacDonald P.J.P."/>
            <person name="McCowen C."/>
            <person name="Montmayeur A."/>
            <person name="Murphy C."/>
            <person name="Neiman D."/>
            <person name="Pearson M."/>
            <person name="Priest M."/>
            <person name="Roberts A."/>
            <person name="Saif S."/>
            <person name="Shea T."/>
            <person name="Sisk P."/>
            <person name="Stolte C."/>
            <person name="Sykes S."/>
            <person name="Wortman J."/>
            <person name="Nusbaum C."/>
            <person name="Birren B."/>
        </authorList>
    </citation>
    <scope>NUCLEOTIDE SEQUENCE [LARGE SCALE GENOMIC DNA]</scope>
    <source>
        <strain evidence="8 9">CL02T12C01</strain>
    </source>
</reference>
<dbReference type="UniPathway" id="UPA00124"/>
<dbReference type="Proteomes" id="UP000005150">
    <property type="component" value="Unassembled WGS sequence"/>
</dbReference>
<evidence type="ECO:0000256" key="6">
    <source>
        <dbReference type="PIRSR" id="PIRSR600888-3"/>
    </source>
</evidence>
<dbReference type="PATRIC" id="fig|997887.3.peg.3179"/>
<dbReference type="InterPro" id="IPR014710">
    <property type="entry name" value="RmlC-like_jellyroll"/>
</dbReference>
<dbReference type="Pfam" id="PF00908">
    <property type="entry name" value="dTDP_sugar_isom"/>
    <property type="match status" value="1"/>
</dbReference>
<dbReference type="GO" id="GO:0000271">
    <property type="term" value="P:polysaccharide biosynthetic process"/>
    <property type="evidence" value="ECO:0007669"/>
    <property type="project" value="TreeGrafter"/>
</dbReference>
<feature type="active site" description="Proton acceptor" evidence="5">
    <location>
        <position position="61"/>
    </location>
</feature>
<evidence type="ECO:0000256" key="2">
    <source>
        <dbReference type="ARBA" id="ARBA00001997"/>
    </source>
</evidence>
<dbReference type="EMBL" id="AGXV01000035">
    <property type="protein sequence ID" value="EIY61197.1"/>
    <property type="molecule type" value="Genomic_DNA"/>
</dbReference>